<dbReference type="SUPFAM" id="SSF56349">
    <property type="entry name" value="DNA breaking-rejoining enzymes"/>
    <property type="match status" value="1"/>
</dbReference>
<keyword evidence="2 4" id="KW-0238">DNA-binding</keyword>
<gene>
    <name evidence="7" type="ORF">NCTC10801_02055</name>
</gene>
<feature type="domain" description="Core-binding (CB)" evidence="6">
    <location>
        <begin position="70"/>
        <end position="150"/>
    </location>
</feature>
<keyword evidence="8" id="KW-1185">Reference proteome</keyword>
<feature type="domain" description="Tyr recombinase" evidence="5">
    <location>
        <begin position="170"/>
        <end position="343"/>
    </location>
</feature>
<sequence>MGRHREHYNQNLPTHVYCRNRKRKRTGKDVFYYFYRLSNGKEIALGKDYNEALIRCARLNLDREKENEIITFTLVAKRYTEEVVPTKALHTQKSNLSSLNLLHKFFSDPPAPLSEIEPEHIRQFLDWKRSAPTMANKAISLFNTIWNKAREWGYTKDLSPVYGVKKHKQKNRTNYVENFVLEKVMEFADQNLKDLMEVAYLTGQRPIDVVKIHKNHIYDGVLHFTQQKTNAKVRMAISGRLAEILIPRLETTTNWLFHNKRGGKLSPNLLGYWFRNARKKAINKYPELENELLNFQFRDLRAKAGTDTALNKGIETARQQLGHTSLQMTRVYVRRDKVVSPTE</sequence>
<dbReference type="GO" id="GO:0015074">
    <property type="term" value="P:DNA integration"/>
    <property type="evidence" value="ECO:0007669"/>
    <property type="project" value="UniProtKB-KW"/>
</dbReference>
<evidence type="ECO:0000259" key="6">
    <source>
        <dbReference type="PROSITE" id="PS51900"/>
    </source>
</evidence>
<dbReference type="Gene3D" id="1.10.150.130">
    <property type="match status" value="1"/>
</dbReference>
<dbReference type="InterPro" id="IPR013762">
    <property type="entry name" value="Integrase-like_cat_sf"/>
</dbReference>
<accession>A0A380TYS0</accession>
<keyword evidence="1" id="KW-0229">DNA integration</keyword>
<proteinExistence type="predicted"/>
<dbReference type="Gene3D" id="1.10.443.10">
    <property type="entry name" value="Intergrase catalytic core"/>
    <property type="match status" value="1"/>
</dbReference>
<dbReference type="InterPro" id="IPR044068">
    <property type="entry name" value="CB"/>
</dbReference>
<reference evidence="7 8" key="1">
    <citation type="submission" date="2018-06" db="EMBL/GenBank/DDBJ databases">
        <authorList>
            <consortium name="Pathogen Informatics"/>
            <person name="Doyle S."/>
        </authorList>
    </citation>
    <scope>NUCLEOTIDE SEQUENCE [LARGE SCALE GENOMIC DNA]</scope>
    <source>
        <strain evidence="7 8">NCTC10801</strain>
    </source>
</reference>
<evidence type="ECO:0000256" key="4">
    <source>
        <dbReference type="PROSITE-ProRule" id="PRU01248"/>
    </source>
</evidence>
<dbReference type="Pfam" id="PF00589">
    <property type="entry name" value="Phage_integrase"/>
    <property type="match status" value="1"/>
</dbReference>
<organism evidence="7 8">
    <name type="scientific">[Actinobacillus] rossii</name>
    <dbReference type="NCBI Taxonomy" id="123820"/>
    <lineage>
        <taxon>Bacteria</taxon>
        <taxon>Pseudomonadati</taxon>
        <taxon>Pseudomonadota</taxon>
        <taxon>Gammaproteobacteria</taxon>
        <taxon>Pasteurellales</taxon>
        <taxon>Pasteurellaceae</taxon>
    </lineage>
</organism>
<evidence type="ECO:0000259" key="5">
    <source>
        <dbReference type="PROSITE" id="PS51898"/>
    </source>
</evidence>
<dbReference type="Proteomes" id="UP000254649">
    <property type="component" value="Unassembled WGS sequence"/>
</dbReference>
<name>A0A380TYS0_9PAST</name>
<keyword evidence="3" id="KW-0233">DNA recombination</keyword>
<protein>
    <submittedName>
        <fullName evidence="7">Phage integrase family protein</fullName>
    </submittedName>
</protein>
<dbReference type="InterPro" id="IPR010998">
    <property type="entry name" value="Integrase_recombinase_N"/>
</dbReference>
<dbReference type="InterPro" id="IPR011010">
    <property type="entry name" value="DNA_brk_join_enz"/>
</dbReference>
<dbReference type="AlphaFoldDB" id="A0A380TYS0"/>
<dbReference type="PROSITE" id="PS51900">
    <property type="entry name" value="CB"/>
    <property type="match status" value="1"/>
</dbReference>
<dbReference type="Gene3D" id="3.30.160.60">
    <property type="entry name" value="Classic Zinc Finger"/>
    <property type="match status" value="1"/>
</dbReference>
<evidence type="ECO:0000256" key="3">
    <source>
        <dbReference type="ARBA" id="ARBA00023172"/>
    </source>
</evidence>
<dbReference type="PROSITE" id="PS51898">
    <property type="entry name" value="TYR_RECOMBINASE"/>
    <property type="match status" value="1"/>
</dbReference>
<dbReference type="InterPro" id="IPR002104">
    <property type="entry name" value="Integrase_catalytic"/>
</dbReference>
<evidence type="ECO:0000313" key="7">
    <source>
        <dbReference type="EMBL" id="SUT93813.1"/>
    </source>
</evidence>
<dbReference type="GO" id="GO:0003677">
    <property type="term" value="F:DNA binding"/>
    <property type="evidence" value="ECO:0007669"/>
    <property type="project" value="UniProtKB-UniRule"/>
</dbReference>
<dbReference type="GO" id="GO:0006310">
    <property type="term" value="P:DNA recombination"/>
    <property type="evidence" value="ECO:0007669"/>
    <property type="project" value="UniProtKB-KW"/>
</dbReference>
<evidence type="ECO:0000256" key="2">
    <source>
        <dbReference type="ARBA" id="ARBA00023125"/>
    </source>
</evidence>
<dbReference type="EMBL" id="UFRQ01000003">
    <property type="protein sequence ID" value="SUT93813.1"/>
    <property type="molecule type" value="Genomic_DNA"/>
</dbReference>
<evidence type="ECO:0000313" key="8">
    <source>
        <dbReference type="Proteomes" id="UP000254649"/>
    </source>
</evidence>
<evidence type="ECO:0000256" key="1">
    <source>
        <dbReference type="ARBA" id="ARBA00022908"/>
    </source>
</evidence>
<dbReference type="OrthoDB" id="662444at2"/>